<dbReference type="EMBL" id="LUGH01000728">
    <property type="protein sequence ID" value="OBZ83067.1"/>
    <property type="molecule type" value="Genomic_DNA"/>
</dbReference>
<gene>
    <name evidence="2" type="primary">SPHK1</name>
    <name evidence="2" type="ORF">A0J61_08883</name>
</gene>
<dbReference type="Gene3D" id="2.60.200.40">
    <property type="match status" value="1"/>
</dbReference>
<dbReference type="InParanoid" id="A0A1C7N201"/>
<comment type="caution">
    <text evidence="2">The sequence shown here is derived from an EMBL/GenBank/DDBJ whole genome shotgun (WGS) entry which is preliminary data.</text>
</comment>
<name>A0A1C7N201_9FUNG</name>
<accession>A0A1C7N201</accession>
<dbReference type="PANTHER" id="PTHR12358">
    <property type="entry name" value="SPHINGOSINE KINASE"/>
    <property type="match status" value="1"/>
</dbReference>
<feature type="domain" description="DAGKc" evidence="1">
    <location>
        <begin position="118"/>
        <end position="263"/>
    </location>
</feature>
<dbReference type="SUPFAM" id="SSF111331">
    <property type="entry name" value="NAD kinase/diacylglycerol kinase-like"/>
    <property type="match status" value="1"/>
</dbReference>
<proteinExistence type="predicted"/>
<dbReference type="InterPro" id="IPR050187">
    <property type="entry name" value="Lipid_Phosphate_FormReg"/>
</dbReference>
<dbReference type="GO" id="GO:0046512">
    <property type="term" value="P:sphingosine biosynthetic process"/>
    <property type="evidence" value="ECO:0007669"/>
    <property type="project" value="TreeGrafter"/>
</dbReference>
<dbReference type="InterPro" id="IPR001206">
    <property type="entry name" value="Diacylglycerol_kinase_cat_dom"/>
</dbReference>
<organism evidence="2 3">
    <name type="scientific">Choanephora cucurbitarum</name>
    <dbReference type="NCBI Taxonomy" id="101091"/>
    <lineage>
        <taxon>Eukaryota</taxon>
        <taxon>Fungi</taxon>
        <taxon>Fungi incertae sedis</taxon>
        <taxon>Mucoromycota</taxon>
        <taxon>Mucoromycotina</taxon>
        <taxon>Mucoromycetes</taxon>
        <taxon>Mucorales</taxon>
        <taxon>Mucorineae</taxon>
        <taxon>Choanephoraceae</taxon>
        <taxon>Choanephoroideae</taxon>
        <taxon>Choanephora</taxon>
    </lineage>
</organism>
<evidence type="ECO:0000259" key="1">
    <source>
        <dbReference type="PROSITE" id="PS50146"/>
    </source>
</evidence>
<evidence type="ECO:0000313" key="2">
    <source>
        <dbReference type="EMBL" id="OBZ83067.1"/>
    </source>
</evidence>
<dbReference type="GO" id="GO:0001727">
    <property type="term" value="F:lipid kinase activity"/>
    <property type="evidence" value="ECO:0007669"/>
    <property type="project" value="TreeGrafter"/>
</dbReference>
<reference evidence="2 3" key="1">
    <citation type="submission" date="2016-03" db="EMBL/GenBank/DDBJ databases">
        <title>Choanephora cucurbitarum.</title>
        <authorList>
            <person name="Min B."/>
            <person name="Park H."/>
            <person name="Park J.-H."/>
            <person name="Shin H.-D."/>
            <person name="Choi I.-G."/>
        </authorList>
    </citation>
    <scope>NUCLEOTIDE SEQUENCE [LARGE SCALE GENOMIC DNA]</scope>
    <source>
        <strain evidence="2 3">KUS-F28377</strain>
    </source>
</reference>
<dbReference type="PANTHER" id="PTHR12358:SF108">
    <property type="entry name" value="DAGKC DOMAIN-CONTAINING PROTEIN"/>
    <property type="match status" value="1"/>
</dbReference>
<dbReference type="Pfam" id="PF00781">
    <property type="entry name" value="DAGK_cat"/>
    <property type="match status" value="1"/>
</dbReference>
<dbReference type="PROSITE" id="PS50146">
    <property type="entry name" value="DAGK"/>
    <property type="match status" value="1"/>
</dbReference>
<sequence length="473" mass="53222">MTRSATVKNKEDSLIYLYLNEDHLEIEHKNNNTKELVSFSSIYGVLYQDDLHEITIHLASSFDPNSLSEIPDNPDLNNLRPKQVQWVQRTLTYIAADDHLCSMAAELKTQCLPHQTTFASTPIFVILNPTSGQQLAEKHFKDTVKPMLMTAGFQTVEKVLTESNGRTRGIAESIGKRLSSYTTPPIIVAMGGDGTLHEVINGLADAEGALSEHVRFRLGVIPAGSGNAFAIGLGIESIEHATLKIIHAKQEKPFYLMDVRFGRATQDTEWSHHVVYDKMERPIRLLVVMSWGFHAQIVSKSRYLRYFMGNQRFSLVAMFLLKFLQQYEGEVVLKQVKQYDSVNEAWPDSVQEEMVLGTDKRFTYFIASKQHSLEKGFKIAPHASSLQKDIDIVTLRDVNAETLTNASIGAFQGGKHIASSQVDYFKANELLLRVPYKTELCLDGEIHNLSAKGIIHLKVIESSTDRCQFTVFV</sequence>
<dbReference type="GO" id="GO:0016020">
    <property type="term" value="C:membrane"/>
    <property type="evidence" value="ECO:0007669"/>
    <property type="project" value="TreeGrafter"/>
</dbReference>
<dbReference type="GO" id="GO:0005737">
    <property type="term" value="C:cytoplasm"/>
    <property type="evidence" value="ECO:0007669"/>
    <property type="project" value="TreeGrafter"/>
</dbReference>
<keyword evidence="2" id="KW-0418">Kinase</keyword>
<dbReference type="InterPro" id="IPR017438">
    <property type="entry name" value="ATP-NAD_kinase_N"/>
</dbReference>
<keyword evidence="2" id="KW-0808">Transferase</keyword>
<dbReference type="InterPro" id="IPR016064">
    <property type="entry name" value="NAD/diacylglycerol_kinase_sf"/>
</dbReference>
<protein>
    <submittedName>
        <fullName evidence="2">Sphingosine kinase 1</fullName>
    </submittedName>
</protein>
<evidence type="ECO:0000313" key="3">
    <source>
        <dbReference type="Proteomes" id="UP000093000"/>
    </source>
</evidence>
<dbReference type="Gene3D" id="3.40.50.10330">
    <property type="entry name" value="Probable inorganic polyphosphate/atp-NAD kinase, domain 1"/>
    <property type="match status" value="1"/>
</dbReference>
<dbReference type="OrthoDB" id="336240at2759"/>
<dbReference type="SMART" id="SM00046">
    <property type="entry name" value="DAGKc"/>
    <property type="match status" value="1"/>
</dbReference>
<dbReference type="AlphaFoldDB" id="A0A1C7N201"/>
<keyword evidence="3" id="KW-1185">Reference proteome</keyword>
<dbReference type="Proteomes" id="UP000093000">
    <property type="component" value="Unassembled WGS sequence"/>
</dbReference>